<dbReference type="GeneID" id="18840290"/>
<accession>R7SI94</accession>
<evidence type="ECO:0000313" key="2">
    <source>
        <dbReference type="EMBL" id="EJF55583.1"/>
    </source>
</evidence>
<dbReference type="HOGENOM" id="CLU_157667_2_0_1"/>
<evidence type="ECO:0000256" key="1">
    <source>
        <dbReference type="SAM" id="MobiDB-lite"/>
    </source>
</evidence>
<dbReference type="KEGG" id="dsq:DICSQDRAFT_17584"/>
<organism evidence="2 3">
    <name type="scientific">Dichomitus squalens (strain LYAD-421)</name>
    <name type="common">Western red white-rot fungus</name>
    <dbReference type="NCBI Taxonomy" id="732165"/>
    <lineage>
        <taxon>Eukaryota</taxon>
        <taxon>Fungi</taxon>
        <taxon>Dikarya</taxon>
        <taxon>Basidiomycota</taxon>
        <taxon>Agaricomycotina</taxon>
        <taxon>Agaricomycetes</taxon>
        <taxon>Polyporales</taxon>
        <taxon>Polyporaceae</taxon>
        <taxon>Dichomitus</taxon>
    </lineage>
</organism>
<dbReference type="EMBL" id="JH719532">
    <property type="protein sequence ID" value="EJF55583.1"/>
    <property type="molecule type" value="Genomic_DNA"/>
</dbReference>
<dbReference type="AlphaFoldDB" id="R7SI94"/>
<proteinExistence type="predicted"/>
<reference evidence="2 3" key="1">
    <citation type="journal article" date="2012" name="Science">
        <title>The Paleozoic origin of enzymatic lignin decomposition reconstructed from 31 fungal genomes.</title>
        <authorList>
            <person name="Floudas D."/>
            <person name="Binder M."/>
            <person name="Riley R."/>
            <person name="Barry K."/>
            <person name="Blanchette R.A."/>
            <person name="Henrissat B."/>
            <person name="Martinez A.T."/>
            <person name="Otillar R."/>
            <person name="Spatafora J.W."/>
            <person name="Yadav J.S."/>
            <person name="Aerts A."/>
            <person name="Benoit I."/>
            <person name="Boyd A."/>
            <person name="Carlson A."/>
            <person name="Copeland A."/>
            <person name="Coutinho P.M."/>
            <person name="de Vries R.P."/>
            <person name="Ferreira P."/>
            <person name="Findley K."/>
            <person name="Foster B."/>
            <person name="Gaskell J."/>
            <person name="Glotzer D."/>
            <person name="Gorecki P."/>
            <person name="Heitman J."/>
            <person name="Hesse C."/>
            <person name="Hori C."/>
            <person name="Igarashi K."/>
            <person name="Jurgens J.A."/>
            <person name="Kallen N."/>
            <person name="Kersten P."/>
            <person name="Kohler A."/>
            <person name="Kuees U."/>
            <person name="Kumar T.K.A."/>
            <person name="Kuo A."/>
            <person name="LaButti K."/>
            <person name="Larrondo L.F."/>
            <person name="Lindquist E."/>
            <person name="Ling A."/>
            <person name="Lombard V."/>
            <person name="Lucas S."/>
            <person name="Lundell T."/>
            <person name="Martin R."/>
            <person name="McLaughlin D.J."/>
            <person name="Morgenstern I."/>
            <person name="Morin E."/>
            <person name="Murat C."/>
            <person name="Nagy L.G."/>
            <person name="Nolan M."/>
            <person name="Ohm R.A."/>
            <person name="Patyshakuliyeva A."/>
            <person name="Rokas A."/>
            <person name="Ruiz-Duenas F.J."/>
            <person name="Sabat G."/>
            <person name="Salamov A."/>
            <person name="Samejima M."/>
            <person name="Schmutz J."/>
            <person name="Slot J.C."/>
            <person name="St John F."/>
            <person name="Stenlid J."/>
            <person name="Sun H."/>
            <person name="Sun S."/>
            <person name="Syed K."/>
            <person name="Tsang A."/>
            <person name="Wiebenga A."/>
            <person name="Young D."/>
            <person name="Pisabarro A."/>
            <person name="Eastwood D.C."/>
            <person name="Martin F."/>
            <person name="Cullen D."/>
            <person name="Grigoriev I.V."/>
            <person name="Hibbett D.S."/>
        </authorList>
    </citation>
    <scope>NUCLEOTIDE SEQUENCE [LARGE SCALE GENOMIC DNA]</scope>
    <source>
        <strain evidence="2 3">LYAD-421 SS1</strain>
    </source>
</reference>
<dbReference type="RefSeq" id="XP_007371676.1">
    <property type="nucleotide sequence ID" value="XM_007371614.1"/>
</dbReference>
<feature type="region of interest" description="Disordered" evidence="1">
    <location>
        <begin position="67"/>
        <end position="93"/>
    </location>
</feature>
<protein>
    <submittedName>
        <fullName evidence="2">Uncharacterized protein</fullName>
    </submittedName>
</protein>
<dbReference type="OMA" id="ICVINVQ"/>
<sequence length="93" mass="10607">DLICVINVQHDCWRAKCSSDGKRTVRQEREDTSRSRPVVSHANSELYIVNTQALHNQRWIRVALPTHLKPSPNSVTDRASLHRHAAASLRDTK</sequence>
<evidence type="ECO:0000313" key="3">
    <source>
        <dbReference type="Proteomes" id="UP000053319"/>
    </source>
</evidence>
<dbReference type="Proteomes" id="UP000053319">
    <property type="component" value="Unassembled WGS sequence"/>
</dbReference>
<dbReference type="OrthoDB" id="2749683at2759"/>
<name>R7SI94_DICSQ</name>
<gene>
    <name evidence="2" type="ORF">DICSQDRAFT_17584</name>
</gene>
<feature type="non-terminal residue" evidence="2">
    <location>
        <position position="93"/>
    </location>
</feature>
<feature type="non-terminal residue" evidence="2">
    <location>
        <position position="1"/>
    </location>
</feature>